<comment type="caution">
    <text evidence="3">The sequence shown here is derived from an EMBL/GenBank/DDBJ whole genome shotgun (WGS) entry which is preliminary data.</text>
</comment>
<evidence type="ECO:0000313" key="3">
    <source>
        <dbReference type="EMBL" id="GFR99507.1"/>
    </source>
</evidence>
<feature type="compositionally biased region" description="Basic and acidic residues" evidence="2">
    <location>
        <begin position="323"/>
        <end position="345"/>
    </location>
</feature>
<name>A0AAV4HMY5_9GAST</name>
<sequence>MSRKVLQNRKMSINSISTKTKYNVQHRSDLLMDEHLRNVRQSQYELQSALQELESAKTQEAVTDLGTEIVELKDRSQRQVLALQVMDKINTELTYARADLNDALHNGVGDINAARKRVIWLEDKMGELCGKKRLKTRRPSNRFVTDPTYGWDTDSEGEQRRLRPLDSTERMYENEARHQSLTHILGSEIGFTSDSDHMIGRQVGFQDISSQSYDSQSHQKTGQGGSQEDICYSSREMLPLPVKAQDHRKTLHDSITSLTSGAPGEIVEETASEKCSTVQEAPHSHMGARALDDMPTPELGGASTPLGDHSRERSGTIESELDQEQKTHEPIYEQKEEEKEDDSGKSPKQSPITINTGIQDDEEDTEEEEEDGERKEEDDYQKEESDHEKDDEEKTNKPSLVREEEEPGIKGSSNKALEADDYAEEEHVEGAVNEEINHDRTFITELSTVRGSDPSREPTKSTLLGKEEDISEVAEAQHDAGADYWQSEHHRFEYSRFADVFTDIDPMSYHQMGLAVPGSFIAQDDINKDFQDLPWRERRKGSDIKDIHRLALDKLAARVHGMYDKVFNATMLSVREGTQMGQLPRETSLFHSVDSSHVKPGSSSSKGTLPQTAPASLRQKTEDKMPLPMAKDVKRGGTFVTKHLVFHPKPIPPPQVLPITRTSLKKEFPQWASSYSRPDPDSRQPAERLVHQGNLLEETKLVLYRDKVGASTPTPAKLERKFRKMIEKDGAASNKSSGKKARTGFKAAAIIAKFQNALSSWNEIKPQSRGNEYAGLRWERVKSIVHMNLQSERVEERVDAAKQLGALRSGDTMVFYALKDRLQNDPVDRVKYEAAKSLILVGCWENEVVIHILKYLVCGNTEVRADLIQTLIHAKNVQYVDKSIPSVVELVKVLSHLCRNPDPEDLVAFNSAVCLGRLCVKDESAQARLVRAMEESKDTHLRAKAMEILVKQLHCTNDNVMHHVLELMQDSPVWKYRALACRLLIALGPRHEFVVRKQDEIYKLLEFKLWDDPTMDVRLAAAKALTALGMFTRACDTVERKLEDNEEDARSQAAIAVGTLGMKSEKLIRLLLEMLELDSSDYVRLMIIRTFGTLKLTDQRVMRCLREREKLDGPLAREAHRSLRMLETVLSSQPGKGAGQTSARKYLHSRRVLSPILATAI</sequence>
<dbReference type="InterPro" id="IPR011989">
    <property type="entry name" value="ARM-like"/>
</dbReference>
<evidence type="ECO:0000313" key="4">
    <source>
        <dbReference type="Proteomes" id="UP000762676"/>
    </source>
</evidence>
<feature type="region of interest" description="Disordered" evidence="2">
    <location>
        <begin position="592"/>
        <end position="624"/>
    </location>
</feature>
<dbReference type="InterPro" id="IPR016024">
    <property type="entry name" value="ARM-type_fold"/>
</dbReference>
<keyword evidence="1" id="KW-0175">Coiled coil</keyword>
<keyword evidence="4" id="KW-1185">Reference proteome</keyword>
<dbReference type="Proteomes" id="UP000762676">
    <property type="component" value="Unassembled WGS sequence"/>
</dbReference>
<feature type="region of interest" description="Disordered" evidence="2">
    <location>
        <begin position="246"/>
        <end position="439"/>
    </location>
</feature>
<evidence type="ECO:0000256" key="2">
    <source>
        <dbReference type="SAM" id="MobiDB-lite"/>
    </source>
</evidence>
<dbReference type="PANTHER" id="PTHR38323:SF1">
    <property type="entry name" value="PROTEIN HEATR9"/>
    <property type="match status" value="1"/>
</dbReference>
<dbReference type="InterPro" id="IPR052873">
    <property type="entry name" value="HEATR9"/>
</dbReference>
<evidence type="ECO:0000256" key="1">
    <source>
        <dbReference type="SAM" id="Coils"/>
    </source>
</evidence>
<feature type="compositionally biased region" description="Low complexity" evidence="2">
    <location>
        <begin position="592"/>
        <end position="607"/>
    </location>
</feature>
<feature type="compositionally biased region" description="Basic and acidic residues" evidence="2">
    <location>
        <begin position="372"/>
        <end position="402"/>
    </location>
</feature>
<accession>A0AAV4HMY5</accession>
<dbReference type="Pfam" id="PF13646">
    <property type="entry name" value="HEAT_2"/>
    <property type="match status" value="1"/>
</dbReference>
<dbReference type="EMBL" id="BMAT01002127">
    <property type="protein sequence ID" value="GFR99507.1"/>
    <property type="molecule type" value="Genomic_DNA"/>
</dbReference>
<feature type="region of interest" description="Disordered" evidence="2">
    <location>
        <begin position="209"/>
        <end position="228"/>
    </location>
</feature>
<dbReference type="PANTHER" id="PTHR38323">
    <property type="entry name" value="PROTEIN HEATR9"/>
    <property type="match status" value="1"/>
</dbReference>
<reference evidence="3 4" key="1">
    <citation type="journal article" date="2021" name="Elife">
        <title>Chloroplast acquisition without the gene transfer in kleptoplastic sea slugs, Plakobranchus ocellatus.</title>
        <authorList>
            <person name="Maeda T."/>
            <person name="Takahashi S."/>
            <person name="Yoshida T."/>
            <person name="Shimamura S."/>
            <person name="Takaki Y."/>
            <person name="Nagai Y."/>
            <person name="Toyoda A."/>
            <person name="Suzuki Y."/>
            <person name="Arimoto A."/>
            <person name="Ishii H."/>
            <person name="Satoh N."/>
            <person name="Nishiyama T."/>
            <person name="Hasebe M."/>
            <person name="Maruyama T."/>
            <person name="Minagawa J."/>
            <person name="Obokata J."/>
            <person name="Shigenobu S."/>
        </authorList>
    </citation>
    <scope>NUCLEOTIDE SEQUENCE [LARGE SCALE GENOMIC DNA]</scope>
</reference>
<feature type="compositionally biased region" description="Polar residues" evidence="2">
    <location>
        <begin position="346"/>
        <end position="358"/>
    </location>
</feature>
<proteinExistence type="predicted"/>
<organism evidence="3 4">
    <name type="scientific">Elysia marginata</name>
    <dbReference type="NCBI Taxonomy" id="1093978"/>
    <lineage>
        <taxon>Eukaryota</taxon>
        <taxon>Metazoa</taxon>
        <taxon>Spiralia</taxon>
        <taxon>Lophotrochozoa</taxon>
        <taxon>Mollusca</taxon>
        <taxon>Gastropoda</taxon>
        <taxon>Heterobranchia</taxon>
        <taxon>Euthyneura</taxon>
        <taxon>Panpulmonata</taxon>
        <taxon>Sacoglossa</taxon>
        <taxon>Placobranchoidea</taxon>
        <taxon>Plakobranchidae</taxon>
        <taxon>Elysia</taxon>
    </lineage>
</organism>
<feature type="coiled-coil region" evidence="1">
    <location>
        <begin position="32"/>
        <end position="59"/>
    </location>
</feature>
<dbReference type="AlphaFoldDB" id="A0AAV4HMY5"/>
<dbReference type="Gene3D" id="1.25.10.10">
    <property type="entry name" value="Leucine-rich Repeat Variant"/>
    <property type="match status" value="2"/>
</dbReference>
<gene>
    <name evidence="3" type="ORF">ElyMa_001046800</name>
</gene>
<dbReference type="SUPFAM" id="SSF48371">
    <property type="entry name" value="ARM repeat"/>
    <property type="match status" value="1"/>
</dbReference>
<feature type="compositionally biased region" description="Low complexity" evidence="2">
    <location>
        <begin position="209"/>
        <end position="219"/>
    </location>
</feature>
<protein>
    <submittedName>
        <fullName evidence="3">Protein HEATR9-like</fullName>
    </submittedName>
</protein>
<feature type="compositionally biased region" description="Acidic residues" evidence="2">
    <location>
        <begin position="359"/>
        <end position="371"/>
    </location>
</feature>